<sequence>MLEKTTRMNLLYDFYGVLLTEKQRTFMELYYYDDLSLAEIAEQYNVSRQAVHDNIRRSETQLEEYEEKLRLLERYEHRTRLCKELMEKISSLPLEEPDKIEWIRLVQQISRDGESEPGGESLTAGI</sequence>
<protein>
    <recommendedName>
        <fullName evidence="3">UPF0122 protein ACFO8Q_20905</fullName>
    </recommendedName>
</protein>
<keyword evidence="5" id="KW-0238">DNA-binding</keyword>
<dbReference type="EMBL" id="JBHSHC010000143">
    <property type="protein sequence ID" value="MFC4769776.1"/>
    <property type="molecule type" value="Genomic_DNA"/>
</dbReference>
<evidence type="ECO:0000313" key="6">
    <source>
        <dbReference type="Proteomes" id="UP001596002"/>
    </source>
</evidence>
<dbReference type="RefSeq" id="WP_380028682.1">
    <property type="nucleotide sequence ID" value="NZ_JBHSHC010000143.1"/>
</dbReference>
<dbReference type="InterPro" id="IPR054831">
    <property type="entry name" value="UPF0122_fam_protein"/>
</dbReference>
<evidence type="ECO:0000256" key="3">
    <source>
        <dbReference type="HAMAP-Rule" id="MF_00245"/>
    </source>
</evidence>
<dbReference type="PANTHER" id="PTHR40083:SF1">
    <property type="entry name" value="UPF0122 PROTEIN YLXM"/>
    <property type="match status" value="1"/>
</dbReference>
<organism evidence="5 6">
    <name type="scientific">Effusibacillus consociatus</name>
    <dbReference type="NCBI Taxonomy" id="1117041"/>
    <lineage>
        <taxon>Bacteria</taxon>
        <taxon>Bacillati</taxon>
        <taxon>Bacillota</taxon>
        <taxon>Bacilli</taxon>
        <taxon>Bacillales</taxon>
        <taxon>Alicyclobacillaceae</taxon>
        <taxon>Effusibacillus</taxon>
    </lineage>
</organism>
<evidence type="ECO:0000256" key="1">
    <source>
        <dbReference type="ARBA" id="ARBA00008720"/>
    </source>
</evidence>
<dbReference type="InterPro" id="IPR013324">
    <property type="entry name" value="RNA_pol_sigma_r3/r4-like"/>
</dbReference>
<evidence type="ECO:0000256" key="2">
    <source>
        <dbReference type="ARBA" id="ARBA00024764"/>
    </source>
</evidence>
<gene>
    <name evidence="5" type="ORF">ACFO8Q_20905</name>
</gene>
<comment type="caution">
    <text evidence="5">The sequence shown here is derived from an EMBL/GenBank/DDBJ whole genome shotgun (WGS) entry which is preliminary data.</text>
</comment>
<dbReference type="Proteomes" id="UP001596002">
    <property type="component" value="Unassembled WGS sequence"/>
</dbReference>
<dbReference type="HAMAP" id="MF_00245">
    <property type="entry name" value="UPF0122"/>
    <property type="match status" value="1"/>
</dbReference>
<comment type="function">
    <text evidence="2 3">Might take part in the signal recognition particle (SRP) pathway. This is inferred from the conservation of its genetic proximity to ftsY/ffh. May be a regulatory protein.</text>
</comment>
<keyword evidence="4" id="KW-0175">Coiled coil</keyword>
<comment type="similarity">
    <text evidence="1 3">Belongs to the UPF0122 family.</text>
</comment>
<evidence type="ECO:0000256" key="4">
    <source>
        <dbReference type="SAM" id="Coils"/>
    </source>
</evidence>
<feature type="coiled-coil region" evidence="4">
    <location>
        <begin position="48"/>
        <end position="75"/>
    </location>
</feature>
<accession>A0ABV9Q6S5</accession>
<evidence type="ECO:0000313" key="5">
    <source>
        <dbReference type="EMBL" id="MFC4769776.1"/>
    </source>
</evidence>
<name>A0ABV9Q6S5_9BACL</name>
<dbReference type="Pfam" id="PF04297">
    <property type="entry name" value="UPF0122"/>
    <property type="match status" value="1"/>
</dbReference>
<dbReference type="NCBIfam" id="NF045758">
    <property type="entry name" value="YlxM"/>
    <property type="match status" value="1"/>
</dbReference>
<dbReference type="GO" id="GO:0003677">
    <property type="term" value="F:DNA binding"/>
    <property type="evidence" value="ECO:0007669"/>
    <property type="project" value="UniProtKB-KW"/>
</dbReference>
<dbReference type="NCBIfam" id="NF001072">
    <property type="entry name" value="PRK00118.2-2"/>
    <property type="match status" value="1"/>
</dbReference>
<dbReference type="NCBIfam" id="NF001070">
    <property type="entry name" value="PRK00118.1-6"/>
    <property type="match status" value="1"/>
</dbReference>
<dbReference type="InterPro" id="IPR036388">
    <property type="entry name" value="WH-like_DNA-bd_sf"/>
</dbReference>
<dbReference type="SUPFAM" id="SSF88659">
    <property type="entry name" value="Sigma3 and sigma4 domains of RNA polymerase sigma factors"/>
    <property type="match status" value="1"/>
</dbReference>
<dbReference type="InterPro" id="IPR007394">
    <property type="entry name" value="UPF0122"/>
</dbReference>
<dbReference type="Gene3D" id="1.10.10.10">
    <property type="entry name" value="Winged helix-like DNA-binding domain superfamily/Winged helix DNA-binding domain"/>
    <property type="match status" value="1"/>
</dbReference>
<proteinExistence type="inferred from homology"/>
<dbReference type="PANTHER" id="PTHR40083">
    <property type="entry name" value="UPF0122 PROTEIN CBO2450/CLC_2298"/>
    <property type="match status" value="1"/>
</dbReference>
<reference evidence="6" key="1">
    <citation type="journal article" date="2019" name="Int. J. Syst. Evol. Microbiol.">
        <title>The Global Catalogue of Microorganisms (GCM) 10K type strain sequencing project: providing services to taxonomists for standard genome sequencing and annotation.</title>
        <authorList>
            <consortium name="The Broad Institute Genomics Platform"/>
            <consortium name="The Broad Institute Genome Sequencing Center for Infectious Disease"/>
            <person name="Wu L."/>
            <person name="Ma J."/>
        </authorList>
    </citation>
    <scope>NUCLEOTIDE SEQUENCE [LARGE SCALE GENOMIC DNA]</scope>
    <source>
        <strain evidence="6">WYCCWR 12678</strain>
    </source>
</reference>
<keyword evidence="6" id="KW-1185">Reference proteome</keyword>